<dbReference type="AlphaFoldDB" id="A0A0G0G7U6"/>
<accession>A0A0G0G7U6</accession>
<evidence type="ECO:0000313" key="1">
    <source>
        <dbReference type="EMBL" id="KKP87792.1"/>
    </source>
</evidence>
<dbReference type="GO" id="GO:0046872">
    <property type="term" value="F:metal ion binding"/>
    <property type="evidence" value="ECO:0007669"/>
    <property type="project" value="InterPro"/>
</dbReference>
<name>A0A0G0G7U6_9BACT</name>
<dbReference type="GO" id="GO:0003677">
    <property type="term" value="F:DNA binding"/>
    <property type="evidence" value="ECO:0007669"/>
    <property type="project" value="InterPro"/>
</dbReference>
<dbReference type="InterPro" id="IPR003735">
    <property type="entry name" value="Metal_Tscrpt_repr"/>
</dbReference>
<dbReference type="Gene3D" id="1.20.58.1000">
    <property type="entry name" value="Metal-sensitive repressor, helix protomer"/>
    <property type="match status" value="1"/>
</dbReference>
<sequence length="88" mass="10374">MENKIKQKLVNHLHRIKGQVEGLERMVEKEKYCPEIITQSLSIQESLKGFNATMLENHIREHVGHQIQHGKMEKAVEELIRIYKLKSK</sequence>
<dbReference type="EMBL" id="LBRB01000031">
    <property type="protein sequence ID" value="KKP87792.1"/>
    <property type="molecule type" value="Genomic_DNA"/>
</dbReference>
<proteinExistence type="predicted"/>
<gene>
    <name evidence="1" type="ORF">UR93_C0031G0006</name>
</gene>
<dbReference type="PANTHER" id="PTHR33677">
    <property type="entry name" value="TRANSCRIPTIONAL REPRESSOR FRMR-RELATED"/>
    <property type="match status" value="1"/>
</dbReference>
<organism evidence="1 2">
    <name type="scientific">Berkelbacteria bacterium GW2011_GWA2_35_9</name>
    <dbReference type="NCBI Taxonomy" id="1618333"/>
    <lineage>
        <taxon>Bacteria</taxon>
        <taxon>Candidatus Berkelbacteria</taxon>
    </lineage>
</organism>
<protein>
    <submittedName>
        <fullName evidence="1">Copper-sensing transcriptional repressor CsoR</fullName>
    </submittedName>
</protein>
<evidence type="ECO:0000313" key="2">
    <source>
        <dbReference type="Proteomes" id="UP000034316"/>
    </source>
</evidence>
<dbReference type="STRING" id="1618333.UR93_C0031G0006"/>
<dbReference type="InterPro" id="IPR038390">
    <property type="entry name" value="Metal_Tscrpt_repr_sf"/>
</dbReference>
<dbReference type="Pfam" id="PF02583">
    <property type="entry name" value="Trns_repr_metal"/>
    <property type="match status" value="1"/>
</dbReference>
<dbReference type="Proteomes" id="UP000034316">
    <property type="component" value="Unassembled WGS sequence"/>
</dbReference>
<dbReference type="GO" id="GO:0045892">
    <property type="term" value="P:negative regulation of DNA-templated transcription"/>
    <property type="evidence" value="ECO:0007669"/>
    <property type="project" value="UniProtKB-ARBA"/>
</dbReference>
<reference evidence="1 2" key="1">
    <citation type="journal article" date="2015" name="Nature">
        <title>rRNA introns, odd ribosomes, and small enigmatic genomes across a large radiation of phyla.</title>
        <authorList>
            <person name="Brown C.T."/>
            <person name="Hug L.A."/>
            <person name="Thomas B.C."/>
            <person name="Sharon I."/>
            <person name="Castelle C.J."/>
            <person name="Singh A."/>
            <person name="Wilkins M.J."/>
            <person name="Williams K.H."/>
            <person name="Banfield J.F."/>
        </authorList>
    </citation>
    <scope>NUCLEOTIDE SEQUENCE [LARGE SCALE GENOMIC DNA]</scope>
</reference>
<comment type="caution">
    <text evidence="1">The sequence shown here is derived from an EMBL/GenBank/DDBJ whole genome shotgun (WGS) entry which is preliminary data.</text>
</comment>
<dbReference type="CDD" id="cd10148">
    <property type="entry name" value="CsoR-like_DUF156"/>
    <property type="match status" value="1"/>
</dbReference>